<protein>
    <recommendedName>
        <fullName evidence="2">Uncharacterized protein YyaB-like PH domain-containing protein</fullName>
    </recommendedName>
</protein>
<accession>A0A6N7RR23</accession>
<keyword evidence="1" id="KW-0472">Membrane</keyword>
<gene>
    <name evidence="3" type="ORF">GJG86_12170</name>
</gene>
<evidence type="ECO:0000256" key="1">
    <source>
        <dbReference type="SAM" id="Phobius"/>
    </source>
</evidence>
<evidence type="ECO:0000259" key="2">
    <source>
        <dbReference type="Pfam" id="PF06713"/>
    </source>
</evidence>
<dbReference type="InterPro" id="IPR009589">
    <property type="entry name" value="PH_YyaB-like"/>
</dbReference>
<feature type="domain" description="Uncharacterized protein YyaB-like PH" evidence="2">
    <location>
        <begin position="74"/>
        <end position="140"/>
    </location>
</feature>
<keyword evidence="1" id="KW-1133">Transmembrane helix</keyword>
<dbReference type="GO" id="GO:0030153">
    <property type="term" value="P:bacteriocin immunity"/>
    <property type="evidence" value="ECO:0007669"/>
    <property type="project" value="InterPro"/>
</dbReference>
<dbReference type="Pfam" id="PF06713">
    <property type="entry name" value="bPH_4"/>
    <property type="match status" value="1"/>
</dbReference>
<keyword evidence="4" id="KW-1185">Reference proteome</keyword>
<keyword evidence="1" id="KW-0812">Transmembrane</keyword>
<sequence>MDESMRFAGKVDGWYYALAVGVNVMLAWPLVSFLADPSKEGVLIGLCVSALALVLCDLLIIPTLLRNYVEFDGEGNLLIVFGFQKATYPVAKIRQARETHNPLASLAASFDRIELRIGYDELMIAVRDKDRFYAELARRCPDAKLERRAPKGGAATREQ</sequence>
<evidence type="ECO:0000313" key="4">
    <source>
        <dbReference type="Proteomes" id="UP000438093"/>
    </source>
</evidence>
<organism evidence="3 4">
    <name type="scientific">Eggerthella guodeyinii</name>
    <dbReference type="NCBI Taxonomy" id="2690837"/>
    <lineage>
        <taxon>Bacteria</taxon>
        <taxon>Bacillati</taxon>
        <taxon>Actinomycetota</taxon>
        <taxon>Coriobacteriia</taxon>
        <taxon>Eggerthellales</taxon>
        <taxon>Eggerthellaceae</taxon>
        <taxon>Eggerthella</taxon>
    </lineage>
</organism>
<feature type="transmembrane region" description="Helical" evidence="1">
    <location>
        <begin position="14"/>
        <end position="35"/>
    </location>
</feature>
<feature type="transmembrane region" description="Helical" evidence="1">
    <location>
        <begin position="41"/>
        <end position="61"/>
    </location>
</feature>
<evidence type="ECO:0000313" key="3">
    <source>
        <dbReference type="EMBL" id="MRX83240.1"/>
    </source>
</evidence>
<name>A0A6N7RR23_9ACTN</name>
<dbReference type="Proteomes" id="UP000438093">
    <property type="component" value="Unassembled WGS sequence"/>
</dbReference>
<comment type="caution">
    <text evidence="3">The sequence shown here is derived from an EMBL/GenBank/DDBJ whole genome shotgun (WGS) entry which is preliminary data.</text>
</comment>
<dbReference type="RefSeq" id="WP_154334070.1">
    <property type="nucleotide sequence ID" value="NZ_VTFY01000010.1"/>
</dbReference>
<dbReference type="AlphaFoldDB" id="A0A6N7RR23"/>
<reference evidence="4" key="1">
    <citation type="submission" date="2019-08" db="EMBL/GenBank/DDBJ databases">
        <title>Arthrobacter sp. nov., isolated from plateau pika and Tibetan wild ass.</title>
        <authorList>
            <person name="Ge Y."/>
        </authorList>
    </citation>
    <scope>NUCLEOTIDE SEQUENCE [LARGE SCALE GENOMIC DNA]</scope>
    <source>
        <strain evidence="4">HF-4214</strain>
    </source>
</reference>
<proteinExistence type="predicted"/>
<dbReference type="EMBL" id="VTFY01000010">
    <property type="protein sequence ID" value="MRX83240.1"/>
    <property type="molecule type" value="Genomic_DNA"/>
</dbReference>